<dbReference type="InterPro" id="IPR001624">
    <property type="entry name" value="FliE"/>
</dbReference>
<dbReference type="RefSeq" id="WP_345332900.1">
    <property type="nucleotide sequence ID" value="NZ_BAABJZ010000006.1"/>
</dbReference>
<evidence type="ECO:0000256" key="4">
    <source>
        <dbReference type="ARBA" id="ARBA00023143"/>
    </source>
</evidence>
<dbReference type="HAMAP" id="MF_00724">
    <property type="entry name" value="FliE"/>
    <property type="match status" value="1"/>
</dbReference>
<proteinExistence type="inferred from homology"/>
<dbReference type="Proteomes" id="UP001499988">
    <property type="component" value="Unassembled WGS sequence"/>
</dbReference>
<dbReference type="NCBIfam" id="TIGR00205">
    <property type="entry name" value="fliE"/>
    <property type="match status" value="1"/>
</dbReference>
<keyword evidence="6" id="KW-0966">Cell projection</keyword>
<evidence type="ECO:0000256" key="3">
    <source>
        <dbReference type="ARBA" id="ARBA00018024"/>
    </source>
</evidence>
<keyword evidence="4 5" id="KW-0975">Bacterial flagellum</keyword>
<comment type="similarity">
    <text evidence="2 5">Belongs to the FliE family.</text>
</comment>
<evidence type="ECO:0000256" key="5">
    <source>
        <dbReference type="HAMAP-Rule" id="MF_00724"/>
    </source>
</evidence>
<dbReference type="EMBL" id="BAABJZ010000006">
    <property type="protein sequence ID" value="GAA4874450.1"/>
    <property type="molecule type" value="Genomic_DNA"/>
</dbReference>
<organism evidence="6 7">
    <name type="scientific">Ferrimonas pelagia</name>
    <dbReference type="NCBI Taxonomy" id="1177826"/>
    <lineage>
        <taxon>Bacteria</taxon>
        <taxon>Pseudomonadati</taxon>
        <taxon>Pseudomonadota</taxon>
        <taxon>Gammaproteobacteria</taxon>
        <taxon>Alteromonadales</taxon>
        <taxon>Ferrimonadaceae</taxon>
        <taxon>Ferrimonas</taxon>
    </lineage>
</organism>
<evidence type="ECO:0000256" key="2">
    <source>
        <dbReference type="ARBA" id="ARBA00009272"/>
    </source>
</evidence>
<comment type="caution">
    <text evidence="6">The sequence shown here is derived from an EMBL/GenBank/DDBJ whole genome shotgun (WGS) entry which is preliminary data.</text>
</comment>
<dbReference type="PRINTS" id="PR01006">
    <property type="entry name" value="FLGHOOKFLIE"/>
</dbReference>
<dbReference type="PANTHER" id="PTHR34653">
    <property type="match status" value="1"/>
</dbReference>
<evidence type="ECO:0000313" key="7">
    <source>
        <dbReference type="Proteomes" id="UP001499988"/>
    </source>
</evidence>
<evidence type="ECO:0000313" key="6">
    <source>
        <dbReference type="EMBL" id="GAA4874450.1"/>
    </source>
</evidence>
<reference evidence="7" key="1">
    <citation type="journal article" date="2019" name="Int. J. Syst. Evol. Microbiol.">
        <title>The Global Catalogue of Microorganisms (GCM) 10K type strain sequencing project: providing services to taxonomists for standard genome sequencing and annotation.</title>
        <authorList>
            <consortium name="The Broad Institute Genomics Platform"/>
            <consortium name="The Broad Institute Genome Sequencing Center for Infectious Disease"/>
            <person name="Wu L."/>
            <person name="Ma J."/>
        </authorList>
    </citation>
    <scope>NUCLEOTIDE SEQUENCE [LARGE SCALE GENOMIC DNA]</scope>
    <source>
        <strain evidence="7">JCM 18401</strain>
    </source>
</reference>
<dbReference type="Pfam" id="PF02049">
    <property type="entry name" value="FliE"/>
    <property type="match status" value="1"/>
</dbReference>
<sequence>MEISNTSLLSEMQSMAQDAGVVPGNLTPTVPKADFGDFLTNAMDHVNGLQMQSNDLATRLELGDTRVSLGDAMIAKEKAGVAFEATVQVRNKLVEAYKDIMNMPV</sequence>
<keyword evidence="6" id="KW-0282">Flagellum</keyword>
<dbReference type="PANTHER" id="PTHR34653:SF1">
    <property type="entry name" value="FLAGELLAR HOOK-BASAL BODY COMPLEX PROTEIN FLIE"/>
    <property type="match status" value="1"/>
</dbReference>
<accession>A0ABP9EB49</accession>
<keyword evidence="7" id="KW-1185">Reference proteome</keyword>
<evidence type="ECO:0000256" key="1">
    <source>
        <dbReference type="ARBA" id="ARBA00004117"/>
    </source>
</evidence>
<comment type="subcellular location">
    <subcellularLocation>
        <location evidence="1 5">Bacterial flagellum basal body</location>
    </subcellularLocation>
</comment>
<protein>
    <recommendedName>
        <fullName evidence="3 5">Flagellar hook-basal body complex protein FliE</fullName>
    </recommendedName>
</protein>
<keyword evidence="6" id="KW-0969">Cilium</keyword>
<gene>
    <name evidence="6" type="primary">fliE_1</name>
    <name evidence="5" type="synonym">fliE</name>
    <name evidence="6" type="ORF">GCM10023333_04230</name>
</gene>
<name>A0ABP9EB49_9GAMM</name>